<evidence type="ECO:0000313" key="3">
    <source>
        <dbReference type="EMBL" id="VTZ64684.1"/>
    </source>
</evidence>
<protein>
    <recommendedName>
        <fullName evidence="4">DUF2946 domain-containing protein</fullName>
    </recommendedName>
</protein>
<feature type="compositionally biased region" description="Basic and acidic residues" evidence="1">
    <location>
        <begin position="46"/>
        <end position="66"/>
    </location>
</feature>
<evidence type="ECO:0000256" key="2">
    <source>
        <dbReference type="SAM" id="SignalP"/>
    </source>
</evidence>
<name>A0A508X4G2_9HYPH</name>
<dbReference type="Proteomes" id="UP000507954">
    <property type="component" value="Unassembled WGS sequence"/>
</dbReference>
<feature type="signal peptide" evidence="2">
    <location>
        <begin position="1"/>
        <end position="25"/>
    </location>
</feature>
<feature type="chain" id="PRO_5021333913" description="DUF2946 domain-containing protein" evidence="2">
    <location>
        <begin position="26"/>
        <end position="124"/>
    </location>
</feature>
<keyword evidence="2" id="KW-0732">Signal</keyword>
<evidence type="ECO:0008006" key="4">
    <source>
        <dbReference type="Google" id="ProtNLM"/>
    </source>
</evidence>
<dbReference type="AlphaFoldDB" id="A0A508X4G2"/>
<organism evidence="3">
    <name type="scientific">Sinorhizobium medicae</name>
    <dbReference type="NCBI Taxonomy" id="110321"/>
    <lineage>
        <taxon>Bacteria</taxon>
        <taxon>Pseudomonadati</taxon>
        <taxon>Pseudomonadota</taxon>
        <taxon>Alphaproteobacteria</taxon>
        <taxon>Hyphomicrobiales</taxon>
        <taxon>Rhizobiaceae</taxon>
        <taxon>Sinorhizobium/Ensifer group</taxon>
        <taxon>Sinorhizobium</taxon>
    </lineage>
</organism>
<proteinExistence type="predicted"/>
<accession>A0A508X4G2</accession>
<dbReference type="EMBL" id="CABFNB010000134">
    <property type="protein sequence ID" value="VTZ64684.1"/>
    <property type="molecule type" value="Genomic_DNA"/>
</dbReference>
<sequence>MFQITLQKMLILARLAIVVSLTAYSLPAASASMHGGWSNTEIGQSGDHHDETTIGGHLLDDQKSSPDNAKKLVKTECCKGFCVSMALVAETNTVGGLRVTSIREFVDDARTKGELPLLHRPPNI</sequence>
<reference evidence="3" key="1">
    <citation type="submission" date="2019-06" db="EMBL/GenBank/DDBJ databases">
        <authorList>
            <person name="Le Quere A."/>
            <person name="Colella S."/>
        </authorList>
    </citation>
    <scope>NUCLEOTIDE SEQUENCE</scope>
    <source>
        <strain evidence="3">EmedicaeMD41</strain>
    </source>
</reference>
<evidence type="ECO:0000256" key="1">
    <source>
        <dbReference type="SAM" id="MobiDB-lite"/>
    </source>
</evidence>
<feature type="region of interest" description="Disordered" evidence="1">
    <location>
        <begin position="31"/>
        <end position="66"/>
    </location>
</feature>
<gene>
    <name evidence="3" type="ORF">EMEDMD4_650039</name>
</gene>